<dbReference type="AlphaFoldDB" id="A0A9D4BHS6"/>
<evidence type="ECO:0000313" key="1">
    <source>
        <dbReference type="EMBL" id="KAH3695319.1"/>
    </source>
</evidence>
<dbReference type="EMBL" id="JAIWYP010000016">
    <property type="protein sequence ID" value="KAH3695319.1"/>
    <property type="molecule type" value="Genomic_DNA"/>
</dbReference>
<gene>
    <name evidence="1" type="ORF">DPMN_082776</name>
</gene>
<accession>A0A9D4BHS6</accession>
<dbReference type="Proteomes" id="UP000828390">
    <property type="component" value="Unassembled WGS sequence"/>
</dbReference>
<sequence length="75" mass="8777">MYQTYLYPTTTSLQMPLRNPNQLLQPRLPRSYLKTILTQHGLGEKLRGMRASTEQSMTTVDFMISQYIDNLIRVL</sequence>
<reference evidence="1" key="2">
    <citation type="submission" date="2020-11" db="EMBL/GenBank/DDBJ databases">
        <authorList>
            <person name="McCartney M.A."/>
            <person name="Auch B."/>
            <person name="Kono T."/>
            <person name="Mallez S."/>
            <person name="Becker A."/>
            <person name="Gohl D.M."/>
            <person name="Silverstein K.A.T."/>
            <person name="Koren S."/>
            <person name="Bechman K.B."/>
            <person name="Herman A."/>
            <person name="Abrahante J.E."/>
            <person name="Garbe J."/>
        </authorList>
    </citation>
    <scope>NUCLEOTIDE SEQUENCE</scope>
    <source>
        <strain evidence="1">Duluth1</strain>
        <tissue evidence="1">Whole animal</tissue>
    </source>
</reference>
<name>A0A9D4BHS6_DREPO</name>
<protein>
    <submittedName>
        <fullName evidence="1">Uncharacterized protein</fullName>
    </submittedName>
</protein>
<organism evidence="1 2">
    <name type="scientific">Dreissena polymorpha</name>
    <name type="common">Zebra mussel</name>
    <name type="synonym">Mytilus polymorpha</name>
    <dbReference type="NCBI Taxonomy" id="45954"/>
    <lineage>
        <taxon>Eukaryota</taxon>
        <taxon>Metazoa</taxon>
        <taxon>Spiralia</taxon>
        <taxon>Lophotrochozoa</taxon>
        <taxon>Mollusca</taxon>
        <taxon>Bivalvia</taxon>
        <taxon>Autobranchia</taxon>
        <taxon>Heteroconchia</taxon>
        <taxon>Euheterodonta</taxon>
        <taxon>Imparidentia</taxon>
        <taxon>Neoheterodontei</taxon>
        <taxon>Myida</taxon>
        <taxon>Dreissenoidea</taxon>
        <taxon>Dreissenidae</taxon>
        <taxon>Dreissena</taxon>
    </lineage>
</organism>
<proteinExistence type="predicted"/>
<evidence type="ECO:0000313" key="2">
    <source>
        <dbReference type="Proteomes" id="UP000828390"/>
    </source>
</evidence>
<comment type="caution">
    <text evidence="1">The sequence shown here is derived from an EMBL/GenBank/DDBJ whole genome shotgun (WGS) entry which is preliminary data.</text>
</comment>
<reference evidence="1" key="1">
    <citation type="journal article" date="2019" name="bioRxiv">
        <title>The Genome of the Zebra Mussel, Dreissena polymorpha: A Resource for Invasive Species Research.</title>
        <authorList>
            <person name="McCartney M.A."/>
            <person name="Auch B."/>
            <person name="Kono T."/>
            <person name="Mallez S."/>
            <person name="Zhang Y."/>
            <person name="Obille A."/>
            <person name="Becker A."/>
            <person name="Abrahante J.E."/>
            <person name="Garbe J."/>
            <person name="Badalamenti J.P."/>
            <person name="Herman A."/>
            <person name="Mangelson H."/>
            <person name="Liachko I."/>
            <person name="Sullivan S."/>
            <person name="Sone E.D."/>
            <person name="Koren S."/>
            <person name="Silverstein K.A.T."/>
            <person name="Beckman K.B."/>
            <person name="Gohl D.M."/>
        </authorList>
    </citation>
    <scope>NUCLEOTIDE SEQUENCE</scope>
    <source>
        <strain evidence="1">Duluth1</strain>
        <tissue evidence="1">Whole animal</tissue>
    </source>
</reference>
<keyword evidence="2" id="KW-1185">Reference proteome</keyword>